<keyword evidence="2" id="KW-0812">Transmembrane</keyword>
<keyword evidence="2" id="KW-0472">Membrane</keyword>
<geneLocation type="plasmid" evidence="4">
    <name>pfdu301a</name>
</geneLocation>
<evidence type="ECO:0000313" key="3">
    <source>
        <dbReference type="EMBL" id="QJX80206.1"/>
    </source>
</evidence>
<sequence>MNENKQFKKGLIYRSVFVVASVVVLAFVWNYYANANHTKQVTSKTTTSNTDKNVTTTVSTTSKAPKKPVDVLYLGKSPFKNDSYATFHQTTLKQLSNLEKTSIVIIEDTYMNKENQKLFIELAKEHHTILFYNEKLTAEKVVTYLDGIVPVVPINSSNPLKFQAYGITTLDDSLIPVFVSVTADQNTLNEKSFKELIKQVSEKTN</sequence>
<accession>A0A6M6E3B9</accession>
<dbReference type="Proteomes" id="UP000501076">
    <property type="component" value="Plasmid pFDU301A"/>
</dbReference>
<gene>
    <name evidence="3" type="ORF">FDZ14_29355</name>
</gene>
<evidence type="ECO:0000256" key="1">
    <source>
        <dbReference type="SAM" id="MobiDB-lite"/>
    </source>
</evidence>
<keyword evidence="3" id="KW-0614">Plasmid</keyword>
<dbReference type="EMBL" id="CP045273">
    <property type="protein sequence ID" value="QJX80206.1"/>
    <property type="molecule type" value="Genomic_DNA"/>
</dbReference>
<feature type="region of interest" description="Disordered" evidence="1">
    <location>
        <begin position="41"/>
        <end position="61"/>
    </location>
</feature>
<name>A0A6M6E3B9_PRIMG</name>
<reference evidence="3 4" key="1">
    <citation type="submission" date="2019-10" db="EMBL/GenBank/DDBJ databases">
        <title>Complete genome sequences for adaption low water activity.</title>
        <authorList>
            <person name="Zhao L."/>
            <person name="Zhong J."/>
        </authorList>
    </citation>
    <scope>NUCLEOTIDE SEQUENCE [LARGE SCALE GENOMIC DNA]</scope>
    <source>
        <strain evidence="3 4">FDU301</strain>
        <plasmid evidence="4">pfdu301a</plasmid>
    </source>
</reference>
<feature type="transmembrane region" description="Helical" evidence="2">
    <location>
        <begin position="12"/>
        <end position="32"/>
    </location>
</feature>
<dbReference type="AlphaFoldDB" id="A0A6M6E3B9"/>
<evidence type="ECO:0000313" key="4">
    <source>
        <dbReference type="Proteomes" id="UP000501076"/>
    </source>
</evidence>
<proteinExistence type="predicted"/>
<evidence type="ECO:0000256" key="2">
    <source>
        <dbReference type="SAM" id="Phobius"/>
    </source>
</evidence>
<protein>
    <submittedName>
        <fullName evidence="3">Uncharacterized protein</fullName>
    </submittedName>
</protein>
<dbReference type="RefSeq" id="WP_171778189.1">
    <property type="nucleotide sequence ID" value="NZ_CP045273.1"/>
</dbReference>
<keyword evidence="2" id="KW-1133">Transmembrane helix</keyword>
<organism evidence="3 4">
    <name type="scientific">Priestia megaterium</name>
    <name type="common">Bacillus megaterium</name>
    <dbReference type="NCBI Taxonomy" id="1404"/>
    <lineage>
        <taxon>Bacteria</taxon>
        <taxon>Bacillati</taxon>
        <taxon>Bacillota</taxon>
        <taxon>Bacilli</taxon>
        <taxon>Bacillales</taxon>
        <taxon>Bacillaceae</taxon>
        <taxon>Priestia</taxon>
    </lineage>
</organism>